<dbReference type="SUPFAM" id="SSF48208">
    <property type="entry name" value="Six-hairpin glycosidases"/>
    <property type="match status" value="1"/>
</dbReference>
<dbReference type="Proteomes" id="UP000325055">
    <property type="component" value="Unassembled WGS sequence"/>
</dbReference>
<evidence type="ECO:0000256" key="3">
    <source>
        <dbReference type="ARBA" id="ARBA00023326"/>
    </source>
</evidence>
<dbReference type="InterPro" id="IPR001701">
    <property type="entry name" value="Glyco_hydro_9"/>
</dbReference>
<dbReference type="GO" id="GO:0008810">
    <property type="term" value="F:cellulase activity"/>
    <property type="evidence" value="ECO:0007669"/>
    <property type="project" value="InterPro"/>
</dbReference>
<keyword evidence="2" id="KW-0119">Carbohydrate metabolism</keyword>
<dbReference type="InterPro" id="IPR014756">
    <property type="entry name" value="Ig_E-set"/>
</dbReference>
<dbReference type="EMBL" id="VVYW01000012">
    <property type="protein sequence ID" value="KAA5407645.1"/>
    <property type="molecule type" value="Genomic_DNA"/>
</dbReference>
<evidence type="ECO:0000313" key="7">
    <source>
        <dbReference type="Proteomes" id="UP000325055"/>
    </source>
</evidence>
<sequence length="893" mass="102756">MNNTRKLVQLALLSFVFIFNANGRGIRLEFGQRFPLPVRTEYSLLSQWERKPVLDSLLIEDMEQDSEWQATGIAECYYTEEHAVDGRRSLRFRTSLVDTAYYRLPMNRTPWNSFKGEQGGYASVGRTFEKTQDWSQFNRLSFWVYIHPTSNPIYCFFLELENEGTDYNSTTSRKHHFVQDLVPGQWNHVLWEIPHLERDKVKKFNIIQTLIGHTPEGESVITYDFDRFQLQKVETDNFEGWDLPSGKFSFSHIGYRPEDKKIAMIGHPDCQDFQLLDVDGKIAFQGSVVADTTKNGIFHLLDFSNFREEGTYRLQCGTNESLPFPIEENIWLSPLFSGLNFYFCQRCGYDVPGIHQACHKDWFGFHGNERKVINGGWHDAADLSQGYWRTAMGVYALLSNLELIRKDKALAELSERMHSEIKWGIDWLLNTRFEDGYHMSWSVMRIYTDNLAGTLDDNVSQAQKVPWENFLGAAVECKAAGILVDSDPELSKKLLACATEDWEFAFASQDDWGRTGYQEASWGAIASVLLYQATGEERYKAQALHFGKLLVQCQEQSFINDMPVTGFFYYDTSRRNIIHNTHAAFEEAAMIAFRELCDEFKEDENWMNWYASAVLYSDYFMKWGSRVAAPYDLLPNSVYSKSSILAEKDSCQRRQLLKQYNEGTVLNEEYALRTFPIWENELFHGSTNAHLSATWALAEASLLRNDTLGMQLVTKQLQWIFGNNPFGQSLMYGVGYDYAPLYAYCTKNIVGALPVGMDCMTGDDPYWSSSNYATYKELWIEPVNRFMGGMAAYLRMNQLKPDVINNIQINVEKRYSGVDGYRTVLTMKGVGCHKIEVKAFNAKVGFNSQSVDFRETELLELNFSLIDNNKPYVLLIIVDDKFGKEIVGVNPLV</sequence>
<evidence type="ECO:0000259" key="4">
    <source>
        <dbReference type="Pfam" id="PF00759"/>
    </source>
</evidence>
<dbReference type="InterPro" id="IPR008928">
    <property type="entry name" value="6-hairpin_glycosidase_sf"/>
</dbReference>
<dbReference type="CDD" id="cd02850">
    <property type="entry name" value="E_set_Cellulase_N"/>
    <property type="match status" value="1"/>
</dbReference>
<dbReference type="Pfam" id="PF02927">
    <property type="entry name" value="CelD_N"/>
    <property type="match status" value="1"/>
</dbReference>
<dbReference type="GO" id="GO:0000272">
    <property type="term" value="P:polysaccharide catabolic process"/>
    <property type="evidence" value="ECO:0007669"/>
    <property type="project" value="UniProtKB-KW"/>
</dbReference>
<gene>
    <name evidence="6" type="ORF">F2Y86_15925</name>
</gene>
<dbReference type="RefSeq" id="WP_149950047.1">
    <property type="nucleotide sequence ID" value="NZ_RCXI01000013.1"/>
</dbReference>
<evidence type="ECO:0000259" key="5">
    <source>
        <dbReference type="Pfam" id="PF02927"/>
    </source>
</evidence>
<evidence type="ECO:0000313" key="6">
    <source>
        <dbReference type="EMBL" id="KAA5407645.1"/>
    </source>
</evidence>
<evidence type="ECO:0000256" key="2">
    <source>
        <dbReference type="ARBA" id="ARBA00023277"/>
    </source>
</evidence>
<dbReference type="SUPFAM" id="SSF81296">
    <property type="entry name" value="E set domains"/>
    <property type="match status" value="1"/>
</dbReference>
<comment type="caution">
    <text evidence="6">The sequence shown here is derived from an EMBL/GenBank/DDBJ whole genome shotgun (WGS) entry which is preliminary data.</text>
</comment>
<dbReference type="AlphaFoldDB" id="A0A5M6A779"/>
<feature type="domain" description="Glycoside hydrolase family 9" evidence="4">
    <location>
        <begin position="339"/>
        <end position="738"/>
    </location>
</feature>
<keyword evidence="3" id="KW-0624">Polysaccharide degradation</keyword>
<organism evidence="6 7">
    <name type="scientific">Bacteroides cellulosilyticus</name>
    <dbReference type="NCBI Taxonomy" id="246787"/>
    <lineage>
        <taxon>Bacteria</taxon>
        <taxon>Pseudomonadati</taxon>
        <taxon>Bacteroidota</taxon>
        <taxon>Bacteroidia</taxon>
        <taxon>Bacteroidales</taxon>
        <taxon>Bacteroidaceae</taxon>
        <taxon>Bacteroides</taxon>
    </lineage>
</organism>
<protein>
    <submittedName>
        <fullName evidence="6">Uncharacterized protein</fullName>
    </submittedName>
</protein>
<comment type="similarity">
    <text evidence="1">Belongs to the glycosyl hydrolase 9 (cellulase E) family.</text>
</comment>
<evidence type="ECO:0000256" key="1">
    <source>
        <dbReference type="ARBA" id="ARBA00007072"/>
    </source>
</evidence>
<accession>A0A5M6A779</accession>
<dbReference type="InterPro" id="IPR004197">
    <property type="entry name" value="Cellulase_Ig-like"/>
</dbReference>
<feature type="domain" description="Cellulase Ig-like" evidence="5">
    <location>
        <begin position="252"/>
        <end position="320"/>
    </location>
</feature>
<proteinExistence type="inferred from homology"/>
<dbReference type="InterPro" id="IPR012341">
    <property type="entry name" value="6hp_glycosidase-like_sf"/>
</dbReference>
<name>A0A5M6A779_9BACE</name>
<dbReference type="Gene3D" id="1.50.10.10">
    <property type="match status" value="1"/>
</dbReference>
<dbReference type="InterPro" id="IPR013783">
    <property type="entry name" value="Ig-like_fold"/>
</dbReference>
<dbReference type="Gene3D" id="2.60.40.10">
    <property type="entry name" value="Immunoglobulins"/>
    <property type="match status" value="1"/>
</dbReference>
<dbReference type="Pfam" id="PF00759">
    <property type="entry name" value="Glyco_hydro_9"/>
    <property type="match status" value="1"/>
</dbReference>
<reference evidence="6 7" key="1">
    <citation type="journal article" date="2019" name="Nat. Med.">
        <title>A library of human gut bacterial isolates paired with longitudinal multiomics data enables mechanistic microbiome research.</title>
        <authorList>
            <person name="Poyet M."/>
            <person name="Groussin M."/>
            <person name="Gibbons S.M."/>
            <person name="Avila-Pacheco J."/>
            <person name="Jiang X."/>
            <person name="Kearney S.M."/>
            <person name="Perrotta A.R."/>
            <person name="Berdy B."/>
            <person name="Zhao S."/>
            <person name="Lieberman T.D."/>
            <person name="Swanson P.K."/>
            <person name="Smith M."/>
            <person name="Roesemann S."/>
            <person name="Alexander J.E."/>
            <person name="Rich S.A."/>
            <person name="Livny J."/>
            <person name="Vlamakis H."/>
            <person name="Clish C."/>
            <person name="Bullock K."/>
            <person name="Deik A."/>
            <person name="Scott J."/>
            <person name="Pierce K.A."/>
            <person name="Xavier R.J."/>
            <person name="Alm E.J."/>
        </authorList>
    </citation>
    <scope>NUCLEOTIDE SEQUENCE [LARGE SCALE GENOMIC DNA]</scope>
    <source>
        <strain evidence="6 7">BIOML-A7</strain>
    </source>
</reference>